<dbReference type="Pfam" id="PF11883">
    <property type="entry name" value="DUF3403"/>
    <property type="match status" value="1"/>
</dbReference>
<dbReference type="SMART" id="SM00473">
    <property type="entry name" value="PAN_AP"/>
    <property type="match status" value="1"/>
</dbReference>
<dbReference type="InterPro" id="IPR011009">
    <property type="entry name" value="Kinase-like_dom_sf"/>
</dbReference>
<dbReference type="Pfam" id="PF08276">
    <property type="entry name" value="PAN_2"/>
    <property type="match status" value="1"/>
</dbReference>
<keyword evidence="10 17" id="KW-1133">Transmembrane helix</keyword>
<evidence type="ECO:0000259" key="18">
    <source>
        <dbReference type="PROSITE" id="PS50011"/>
    </source>
</evidence>
<protein>
    <recommendedName>
        <fullName evidence="16">Receptor-like serine/threonine-protein kinase</fullName>
        <ecNumber evidence="16">2.7.11.1</ecNumber>
    </recommendedName>
</protein>
<dbReference type="GO" id="GO:0004674">
    <property type="term" value="F:protein serine/threonine kinase activity"/>
    <property type="evidence" value="ECO:0007669"/>
    <property type="project" value="UniProtKB-KW"/>
</dbReference>
<keyword evidence="2" id="KW-1003">Cell membrane</keyword>
<dbReference type="Gene3D" id="1.10.510.10">
    <property type="entry name" value="Transferase(Phosphotransferase) domain 1"/>
    <property type="match status" value="2"/>
</dbReference>
<dbReference type="SUPFAM" id="SSF51110">
    <property type="entry name" value="alpha-D-mannose-specific plant lectins"/>
    <property type="match status" value="1"/>
</dbReference>
<sequence length="767" mass="87307">MISNGSVFKLGFFSSVNSTNHYLGIWYNNISAFTVVWVANRQKPLNDSSGLLTISEDGNLVVLNGQKEILWSSSYFSLKAILAFLFFLFCFHMNVNNFVANSSAQLSDLGKLVLKENTIGTILWESFKNPSDTCLPETGNYPSDPSIGSFSFGISCQSLTQAFIWKDGRPYFRFGPRNGQGFIGIPAVTLFHDKFSVVQNQEGTTYLTSSFLFHSSHVVLTTQGNIEFRLWDIEKEDWEVMWKAMVSVCDIYGTCGAFGSCNSMSSPICSCLEGFEPKNTEEWNRQNWASGCVRRTLLQCGRLNTSGEAGKMDGFLKLNMMKVPDFVEFVEWPATQEDDCRQQCLQNCSCIAYAFDSGIGCMTWTRTLIDTQKVSYGSGVDLYIRVAHSELDTNGDMRKIVTITVIIGTIFISMFTYLLWRWIAKRKARRKKEKEMLMFNREAHEKFPSEDMLGDNLNQVKVQELPLFNFVKLASATNNFHESNKLGQGGFGPVYRGKLSDVQEIAIKRLSKTSRQGLEEFMNEVVVISKLQHRNLVRLLGCCVEVEERMLIYEYMPNKSLDAFLFDSHKEILLDWRKRFNNIEGIGKGLLYLHRDSRLRIIHRDLKASNILLDKNLNPKISDFGMARIFRSNEDQANTNRVVGTYGRKNSSFYHDEQSMSLLGHAWKLWKANNIVALINPMISEPCYEMEILRCIHVGLLCVQEFAKDRPTASTVISMLKSEIVDLPRPKKPAFAERQIGLDIEFSEVSQRKCSVNNVTITMIEGR</sequence>
<evidence type="ECO:0000256" key="7">
    <source>
        <dbReference type="ARBA" id="ARBA00022741"/>
    </source>
</evidence>
<keyword evidence="12" id="KW-1015">Disulfide bond</keyword>
<comment type="similarity">
    <text evidence="16">Belongs to the protein kinase superfamily. Ser/Thr protein kinase family.</text>
</comment>
<accession>A0AAN7FBI8</accession>
<comment type="caution">
    <text evidence="21">The sequence shown here is derived from an EMBL/GenBank/DDBJ whole genome shotgun (WGS) entry which is preliminary data.</text>
</comment>
<dbReference type="PROSITE" id="PS50011">
    <property type="entry name" value="PROTEIN_KINASE_DOM"/>
    <property type="match status" value="1"/>
</dbReference>
<dbReference type="InterPro" id="IPR000858">
    <property type="entry name" value="S_locus_glycoprot_dom"/>
</dbReference>
<evidence type="ECO:0000256" key="14">
    <source>
        <dbReference type="ARBA" id="ARBA00047899"/>
    </source>
</evidence>
<dbReference type="FunFam" id="3.30.200.20:FF:000195">
    <property type="entry name" value="G-type lectin S-receptor-like serine/threonine-protein kinase"/>
    <property type="match status" value="1"/>
</dbReference>
<evidence type="ECO:0000259" key="19">
    <source>
        <dbReference type="PROSITE" id="PS50927"/>
    </source>
</evidence>
<dbReference type="Pfam" id="PF00954">
    <property type="entry name" value="S_locus_glycop"/>
    <property type="match status" value="1"/>
</dbReference>
<keyword evidence="5 17" id="KW-0812">Transmembrane</keyword>
<evidence type="ECO:0000256" key="16">
    <source>
        <dbReference type="PIRNR" id="PIRNR000641"/>
    </source>
</evidence>
<keyword evidence="11 17" id="KW-0472">Membrane</keyword>
<evidence type="ECO:0000256" key="6">
    <source>
        <dbReference type="ARBA" id="ARBA00022729"/>
    </source>
</evidence>
<dbReference type="PANTHER" id="PTHR27002">
    <property type="entry name" value="RECEPTOR-LIKE SERINE/THREONINE-PROTEIN KINASE SD1-8"/>
    <property type="match status" value="1"/>
</dbReference>
<dbReference type="InterPro" id="IPR021820">
    <property type="entry name" value="S-locus_recpt_kinase_C"/>
</dbReference>
<feature type="domain" description="Bulb-type lectin" evidence="19">
    <location>
        <begin position="1"/>
        <end position="127"/>
    </location>
</feature>
<dbReference type="SMART" id="SM00220">
    <property type="entry name" value="S_TKc"/>
    <property type="match status" value="1"/>
</dbReference>
<comment type="subcellular location">
    <subcellularLocation>
        <location evidence="1">Cell membrane</location>
        <topology evidence="1">Single-pass type I membrane protein</topology>
    </subcellularLocation>
</comment>
<evidence type="ECO:0000256" key="11">
    <source>
        <dbReference type="ARBA" id="ARBA00023136"/>
    </source>
</evidence>
<feature type="domain" description="Apple" evidence="20">
    <location>
        <begin position="300"/>
        <end position="387"/>
    </location>
</feature>
<keyword evidence="8 16" id="KW-0418">Kinase</keyword>
<proteinExistence type="inferred from homology"/>
<evidence type="ECO:0000256" key="12">
    <source>
        <dbReference type="ARBA" id="ARBA00023157"/>
    </source>
</evidence>
<evidence type="ECO:0000256" key="2">
    <source>
        <dbReference type="ARBA" id="ARBA00022475"/>
    </source>
</evidence>
<evidence type="ECO:0000313" key="21">
    <source>
        <dbReference type="EMBL" id="KAK4587990.1"/>
    </source>
</evidence>
<dbReference type="AlphaFoldDB" id="A0AAN7FBI8"/>
<dbReference type="PANTHER" id="PTHR27002:SF1082">
    <property type="entry name" value="OS06G0693000 PROTEIN"/>
    <property type="match status" value="1"/>
</dbReference>
<keyword evidence="6" id="KW-0732">Signal</keyword>
<dbReference type="Pfam" id="PF01453">
    <property type="entry name" value="B_lectin"/>
    <property type="match status" value="1"/>
</dbReference>
<dbReference type="InterPro" id="IPR036426">
    <property type="entry name" value="Bulb-type_lectin_dom_sf"/>
</dbReference>
<dbReference type="InterPro" id="IPR024171">
    <property type="entry name" value="SRK-like_kinase"/>
</dbReference>
<keyword evidence="9 16" id="KW-0067">ATP-binding</keyword>
<dbReference type="InterPro" id="IPR001245">
    <property type="entry name" value="Ser-Thr/Tyr_kinase_cat_dom"/>
</dbReference>
<keyword evidence="22" id="KW-1185">Reference proteome</keyword>
<dbReference type="CDD" id="cd00028">
    <property type="entry name" value="B_lectin"/>
    <property type="match status" value="1"/>
</dbReference>
<dbReference type="GO" id="GO:0005886">
    <property type="term" value="C:plasma membrane"/>
    <property type="evidence" value="ECO:0007669"/>
    <property type="project" value="UniProtKB-SubCell"/>
</dbReference>
<dbReference type="Gene3D" id="2.90.10.10">
    <property type="entry name" value="Bulb-type lectin domain"/>
    <property type="match status" value="1"/>
</dbReference>
<dbReference type="GO" id="GO:0005524">
    <property type="term" value="F:ATP binding"/>
    <property type="evidence" value="ECO:0007669"/>
    <property type="project" value="UniProtKB-KW"/>
</dbReference>
<keyword evidence="13" id="KW-0325">Glycoprotein</keyword>
<reference evidence="21 22" key="1">
    <citation type="journal article" date="2023" name="G3 (Bethesda)">
        <title>A haplotype-resolved chromosome-scale genome for Quercus rubra L. provides insights into the genetics of adaptive traits for red oak species.</title>
        <authorList>
            <person name="Kapoor B."/>
            <person name="Jenkins J."/>
            <person name="Schmutz J."/>
            <person name="Zhebentyayeva T."/>
            <person name="Kuelheim C."/>
            <person name="Coggeshall M."/>
            <person name="Heim C."/>
            <person name="Lasky J.R."/>
            <person name="Leites L."/>
            <person name="Islam-Faridi N."/>
            <person name="Romero-Severson J."/>
            <person name="DeLeo V.L."/>
            <person name="Lucas S.M."/>
            <person name="Lazic D."/>
            <person name="Gailing O."/>
            <person name="Carlson J."/>
            <person name="Staton M."/>
        </authorList>
    </citation>
    <scope>NUCLEOTIDE SEQUENCE [LARGE SCALE GENOMIC DNA]</scope>
    <source>
        <strain evidence="21">Pseudo-F2</strain>
    </source>
</reference>
<dbReference type="InterPro" id="IPR000719">
    <property type="entry name" value="Prot_kinase_dom"/>
</dbReference>
<dbReference type="PIRSF" id="PIRSF000641">
    <property type="entry name" value="SRK"/>
    <property type="match status" value="1"/>
</dbReference>
<organism evidence="21 22">
    <name type="scientific">Quercus rubra</name>
    <name type="common">Northern red oak</name>
    <name type="synonym">Quercus borealis</name>
    <dbReference type="NCBI Taxonomy" id="3512"/>
    <lineage>
        <taxon>Eukaryota</taxon>
        <taxon>Viridiplantae</taxon>
        <taxon>Streptophyta</taxon>
        <taxon>Embryophyta</taxon>
        <taxon>Tracheophyta</taxon>
        <taxon>Spermatophyta</taxon>
        <taxon>Magnoliopsida</taxon>
        <taxon>eudicotyledons</taxon>
        <taxon>Gunneridae</taxon>
        <taxon>Pentapetalae</taxon>
        <taxon>rosids</taxon>
        <taxon>fabids</taxon>
        <taxon>Fagales</taxon>
        <taxon>Fagaceae</taxon>
        <taxon>Quercus</taxon>
    </lineage>
</organism>
<dbReference type="CDD" id="cd01098">
    <property type="entry name" value="PAN_AP_plant"/>
    <property type="match status" value="1"/>
</dbReference>
<evidence type="ECO:0000259" key="20">
    <source>
        <dbReference type="PROSITE" id="PS50948"/>
    </source>
</evidence>
<dbReference type="InterPro" id="IPR003609">
    <property type="entry name" value="Pan_app"/>
</dbReference>
<evidence type="ECO:0000256" key="5">
    <source>
        <dbReference type="ARBA" id="ARBA00022692"/>
    </source>
</evidence>
<dbReference type="InterPro" id="IPR008271">
    <property type="entry name" value="Ser/Thr_kinase_AS"/>
</dbReference>
<keyword evidence="4 16" id="KW-0808">Transferase</keyword>
<feature type="transmembrane region" description="Helical" evidence="17">
    <location>
        <begin position="76"/>
        <end position="95"/>
    </location>
</feature>
<evidence type="ECO:0000256" key="3">
    <source>
        <dbReference type="ARBA" id="ARBA00022527"/>
    </source>
</evidence>
<dbReference type="PROSITE" id="PS50927">
    <property type="entry name" value="BULB_LECTIN"/>
    <property type="match status" value="1"/>
</dbReference>
<feature type="domain" description="Protein kinase" evidence="18">
    <location>
        <begin position="480"/>
        <end position="747"/>
    </location>
</feature>
<evidence type="ECO:0000313" key="22">
    <source>
        <dbReference type="Proteomes" id="UP001324115"/>
    </source>
</evidence>
<dbReference type="Gene3D" id="3.30.200.20">
    <property type="entry name" value="Phosphorylase Kinase, domain 1"/>
    <property type="match status" value="1"/>
</dbReference>
<evidence type="ECO:0000256" key="1">
    <source>
        <dbReference type="ARBA" id="ARBA00004251"/>
    </source>
</evidence>
<dbReference type="InterPro" id="IPR001480">
    <property type="entry name" value="Bulb-type_lectin_dom"/>
</dbReference>
<dbReference type="Proteomes" id="UP001324115">
    <property type="component" value="Unassembled WGS sequence"/>
</dbReference>
<feature type="transmembrane region" description="Helical" evidence="17">
    <location>
        <begin position="400"/>
        <end position="420"/>
    </location>
</feature>
<name>A0AAN7FBI8_QUERU</name>
<comment type="catalytic activity">
    <reaction evidence="14 16">
        <text>L-threonyl-[protein] + ATP = O-phospho-L-threonyl-[protein] + ADP + H(+)</text>
        <dbReference type="Rhea" id="RHEA:46608"/>
        <dbReference type="Rhea" id="RHEA-COMP:11060"/>
        <dbReference type="Rhea" id="RHEA-COMP:11605"/>
        <dbReference type="ChEBI" id="CHEBI:15378"/>
        <dbReference type="ChEBI" id="CHEBI:30013"/>
        <dbReference type="ChEBI" id="CHEBI:30616"/>
        <dbReference type="ChEBI" id="CHEBI:61977"/>
        <dbReference type="ChEBI" id="CHEBI:456216"/>
        <dbReference type="EC" id="2.7.11.1"/>
    </reaction>
</comment>
<dbReference type="PROSITE" id="PS00108">
    <property type="entry name" value="PROTEIN_KINASE_ST"/>
    <property type="match status" value="1"/>
</dbReference>
<evidence type="ECO:0000256" key="8">
    <source>
        <dbReference type="ARBA" id="ARBA00022777"/>
    </source>
</evidence>
<gene>
    <name evidence="21" type="ORF">RGQ29_019118</name>
</gene>
<dbReference type="EMBL" id="JAXUIC010000005">
    <property type="protein sequence ID" value="KAK4587990.1"/>
    <property type="molecule type" value="Genomic_DNA"/>
</dbReference>
<evidence type="ECO:0000256" key="10">
    <source>
        <dbReference type="ARBA" id="ARBA00022989"/>
    </source>
</evidence>
<keyword evidence="7 16" id="KW-0547">Nucleotide-binding</keyword>
<dbReference type="FunFam" id="1.10.510.10:FF:001019">
    <property type="entry name" value="G-type lectin S-receptor-like serine/threonine-protein kinase B120"/>
    <property type="match status" value="1"/>
</dbReference>
<evidence type="ECO:0000256" key="13">
    <source>
        <dbReference type="ARBA" id="ARBA00023180"/>
    </source>
</evidence>
<evidence type="ECO:0000256" key="15">
    <source>
        <dbReference type="ARBA" id="ARBA00048679"/>
    </source>
</evidence>
<comment type="catalytic activity">
    <reaction evidence="15 16">
        <text>L-seryl-[protein] + ATP = O-phospho-L-seryl-[protein] + ADP + H(+)</text>
        <dbReference type="Rhea" id="RHEA:17989"/>
        <dbReference type="Rhea" id="RHEA-COMP:9863"/>
        <dbReference type="Rhea" id="RHEA-COMP:11604"/>
        <dbReference type="ChEBI" id="CHEBI:15378"/>
        <dbReference type="ChEBI" id="CHEBI:29999"/>
        <dbReference type="ChEBI" id="CHEBI:30616"/>
        <dbReference type="ChEBI" id="CHEBI:83421"/>
        <dbReference type="ChEBI" id="CHEBI:456216"/>
        <dbReference type="EC" id="2.7.11.1"/>
    </reaction>
</comment>
<dbReference type="Pfam" id="PF07714">
    <property type="entry name" value="PK_Tyr_Ser-Thr"/>
    <property type="match status" value="1"/>
</dbReference>
<evidence type="ECO:0000256" key="9">
    <source>
        <dbReference type="ARBA" id="ARBA00022840"/>
    </source>
</evidence>
<dbReference type="PROSITE" id="PS50948">
    <property type="entry name" value="PAN"/>
    <property type="match status" value="1"/>
</dbReference>
<evidence type="ECO:0000256" key="4">
    <source>
        <dbReference type="ARBA" id="ARBA00022679"/>
    </source>
</evidence>
<dbReference type="SMART" id="SM00108">
    <property type="entry name" value="B_lectin"/>
    <property type="match status" value="1"/>
</dbReference>
<dbReference type="EC" id="2.7.11.1" evidence="16"/>
<evidence type="ECO:0000256" key="17">
    <source>
        <dbReference type="SAM" id="Phobius"/>
    </source>
</evidence>
<keyword evidence="3 16" id="KW-0723">Serine/threonine-protein kinase</keyword>
<dbReference type="GO" id="GO:0048544">
    <property type="term" value="P:recognition of pollen"/>
    <property type="evidence" value="ECO:0007669"/>
    <property type="project" value="InterPro"/>
</dbReference>
<dbReference type="SUPFAM" id="SSF56112">
    <property type="entry name" value="Protein kinase-like (PK-like)"/>
    <property type="match status" value="1"/>
</dbReference>